<dbReference type="Pfam" id="PF23096">
    <property type="entry name" value="HEAT_PSME4"/>
    <property type="match status" value="1"/>
</dbReference>
<keyword evidence="8" id="KW-0539">Nucleus</keyword>
<dbReference type="Pfam" id="PF16507">
    <property type="entry name" value="HEAT_PSME4_mid"/>
    <property type="match status" value="1"/>
</dbReference>
<evidence type="ECO:0000313" key="14">
    <source>
        <dbReference type="Proteomes" id="UP001498398"/>
    </source>
</evidence>
<feature type="domain" description="Proteasome activator complex subunit 4 C-terminal" evidence="10">
    <location>
        <begin position="1901"/>
        <end position="1987"/>
    </location>
</feature>
<evidence type="ECO:0000256" key="6">
    <source>
        <dbReference type="ARBA" id="ARBA00022763"/>
    </source>
</evidence>
<keyword evidence="13" id="KW-0647">Proteasome</keyword>
<gene>
    <name evidence="13" type="primary">BLM3_1</name>
    <name evidence="13" type="ORF">VKT23_003135</name>
</gene>
<sequence>MGMGLPDLSALSIQDARPVHFDHLFPPDSDADDRYLHKLKTYAQSLPYSIEPHSKMMVMLDFILRRILQCVEAKDFDPGLLQWDSMLTYWNMLKYPIPKEKRVAIAKIYFYISITPGMPTQVIATCADGFKALTHSKKKITIDDLRLPWKPIYNILSEDLFLNRRQFEYTQISWVMGYIADNARKFFHPAAINEMLSTFVPLINGQLDTILASQYYLLTFLPLTHPQSYLPMLFRMWESFNSYIYDERILDFLAKITEMHVSPEVSDPRKISQIPDDAKSENEGRPAWSEETLRDDAFWPGIYKDVGIFTEHEWHLLMCKCLASMQIPLADAGSLTTGPSADSQAGFEIGRLPKPTWRIVSLARIIIYSMSPDGMPTPSSNAPTPFFTPLPSGMNTPSIQTSTLGEYLSAPLGRSPYIKHRTYLGGSKALDSLARLIASVEGFFHPSNSGGWTADLSAFLKFLVYHFNKRWHEEQQPDCKTPRNRRLTPSMRRELVKSLRTVVLLAMFSENDTVVSNIQSCLKSMSVMEPGLILPPLLERAVPSLEALVETQRTTAVIKALSSIAPAIVSRKNHYPGAKYLIQILELLIPGIDLNDPSKTLCTAAFLSEISQYIMFGDLTGAPMGDSVDYVPKEPSSSGLTLPMSILNGFDDTMDENETKLTHEEEDALLKDTTASFADWIANFIRRVIQLLENLPEEGPNGNAGGATEVSVVDAVAGACNQICVHLSPSLYDLVLNMVYDYASTNVRPNGLRAIHQLVECVANANPEKTLARFFPFCSSIIRHELENGASSERTTSSSTLIPSDATLYWNLAILRGTVYNDGKAVLKYKDEFLSLLKFLHAKTFTKRGFSWTGKLLSSMLLTLTHTYPLENRFVNPDEWNSKEFEWNHHRHWGKLYSADEIKISWHVPNDAEIDFTLQIFKELVEPTLTTLNDLLKPGVARDATWRNDFCRHLTLVRNAFAGIPTLVKLYASAEQISGAAKTSDILNEIPEMIAVLENLNAGFCLIDPADERYQYICRLRQKFGEFLHNASISLRQQGEENTVDAVHILLRSIRTYMMDYGDSRDSYFVNEDHYISAKNVARHYARQRVWPRAVYIRRARFYHSARLRWNSIDRIRGPLEDKIIDEVASWSMWHYPLIRISSQSLMESLCSVYDGVRRRTLPLFYKALQPGDDDRMKGALWSLNLPAFGKYAAAEPTLCTELFQNLLRCQHNEKPSIQDAVQVVSEICISVFTEPSYLFYQISTPELNEAVTNLKVSLDFGTEDMDLVNKCRKCVTQRVRLQEEASDDAVKTIMDIATSTNIHWRYAILAVRLLRTLIRKDRPISPEMLTFFLDSIHDSHPSIRYYAQRAVMKTGRNIKLRTFCTNPVDLFEGRNHNPLKVLVPMNEPSQLLVQKLENDYRIPIDPKKVTEQPVFLDKAPGWIWGGTVTMYKSPYRPKSPEWDLPSQNAIAKARKTIQTTTFWKEVCKYLAEETHEVSMTQDAVCMVKSVFQLLEDDPFDSVRSILEGLLKAKEVDKQRAAAEIIAGIIGGSKNWPRSKQEKLWKWFAPYIKSVFGQNLKSDTVGVWTSFLEYTFYNKDPRRVQPLFDHILDQFNTLDFNTELSFDAVKILSLFRACYEELGWKFSAWIDDIVERCWLEIHSDHDDVRAYIAEIFAFADKIKWRPRPSVPTVEVFVKESRVLPDQDLMGIRGWYHKARVEELVEKFKEWRAERQPGPTAFQSKYDRVGICVCKWLFQAIHDTNALCCFDYIIPLLPELFRFTEVNDNDELANRAHNLLVRMCGLTLTPSHISPILDTILNAQSVPSWKVRLKALPLVQIFYFRQLPLISDAKIVYILEVLCKSLDDEVLEVSQMAATTLSGIIRLSPRSSVLTLKNRFVRLVKNTSIPDRRDPTYNKCIRQRHAAILGITALIQSFPYTVEKWMPELLTNVLAEYVSDPIPISTAVKNCAASFKKTHTDTWHEDQKRFDDNQLGILSTLLTGSSYCEFTPFVCISSNTAILQMHKGRSRNKRSPTVVPSI</sequence>
<feature type="domain" description="Proteasome activator Blm10 middle HEAT repeats region" evidence="11">
    <location>
        <begin position="433"/>
        <end position="967"/>
    </location>
</feature>
<evidence type="ECO:0000259" key="10">
    <source>
        <dbReference type="Pfam" id="PF11919"/>
    </source>
</evidence>
<evidence type="ECO:0000256" key="5">
    <source>
        <dbReference type="ARBA" id="ARBA00022737"/>
    </source>
</evidence>
<dbReference type="InterPro" id="IPR021843">
    <property type="entry name" value="PSME4_C"/>
</dbReference>
<evidence type="ECO:0000256" key="4">
    <source>
        <dbReference type="ARBA" id="ARBA00022490"/>
    </source>
</evidence>
<evidence type="ECO:0000256" key="3">
    <source>
        <dbReference type="ARBA" id="ARBA00005739"/>
    </source>
</evidence>
<dbReference type="Pfam" id="PF11919">
    <property type="entry name" value="PSME4_C"/>
    <property type="match status" value="1"/>
</dbReference>
<dbReference type="EMBL" id="JBANRG010000003">
    <property type="protein sequence ID" value="KAK7468630.1"/>
    <property type="molecule type" value="Genomic_DNA"/>
</dbReference>
<feature type="domain" description="Proteasome activator complex subunit 4-like HEAT repeat-like" evidence="12">
    <location>
        <begin position="1454"/>
        <end position="1602"/>
    </location>
</feature>
<keyword evidence="7" id="KW-0234">DNA repair</keyword>
<evidence type="ECO:0000256" key="1">
    <source>
        <dbReference type="ARBA" id="ARBA00004324"/>
    </source>
</evidence>
<keyword evidence="6" id="KW-0227">DNA damage</keyword>
<evidence type="ECO:0000256" key="7">
    <source>
        <dbReference type="ARBA" id="ARBA00023204"/>
    </source>
</evidence>
<accession>A0ABR1JX12</accession>
<comment type="similarity">
    <text evidence="3">Belongs to the BLM10 family.</text>
</comment>
<feature type="compositionally biased region" description="Basic and acidic residues" evidence="9">
    <location>
        <begin position="267"/>
        <end position="284"/>
    </location>
</feature>
<evidence type="ECO:0000313" key="13">
    <source>
        <dbReference type="EMBL" id="KAK7468630.1"/>
    </source>
</evidence>
<keyword evidence="4" id="KW-0963">Cytoplasm</keyword>
<comment type="subcellular location">
    <subcellularLocation>
        <location evidence="2">Cytoplasm</location>
    </subcellularLocation>
    <subcellularLocation>
        <location evidence="1">Nucleus speckle</location>
    </subcellularLocation>
</comment>
<dbReference type="InterPro" id="IPR055455">
    <property type="entry name" value="HEAT_PSME4"/>
</dbReference>
<protein>
    <submittedName>
        <fullName evidence="13">Proteasome activator BLM10</fullName>
    </submittedName>
</protein>
<comment type="caution">
    <text evidence="13">The sequence shown here is derived from an EMBL/GenBank/DDBJ whole genome shotgun (WGS) entry which is preliminary data.</text>
</comment>
<dbReference type="Proteomes" id="UP001498398">
    <property type="component" value="Unassembled WGS sequence"/>
</dbReference>
<evidence type="ECO:0000256" key="9">
    <source>
        <dbReference type="SAM" id="MobiDB-lite"/>
    </source>
</evidence>
<organism evidence="13 14">
    <name type="scientific">Marasmiellus scandens</name>
    <dbReference type="NCBI Taxonomy" id="2682957"/>
    <lineage>
        <taxon>Eukaryota</taxon>
        <taxon>Fungi</taxon>
        <taxon>Dikarya</taxon>
        <taxon>Basidiomycota</taxon>
        <taxon>Agaricomycotina</taxon>
        <taxon>Agaricomycetes</taxon>
        <taxon>Agaricomycetidae</taxon>
        <taxon>Agaricales</taxon>
        <taxon>Marasmiineae</taxon>
        <taxon>Omphalotaceae</taxon>
        <taxon>Marasmiellus</taxon>
    </lineage>
</organism>
<evidence type="ECO:0000259" key="11">
    <source>
        <dbReference type="Pfam" id="PF16507"/>
    </source>
</evidence>
<proteinExistence type="inferred from homology"/>
<dbReference type="SUPFAM" id="SSF48371">
    <property type="entry name" value="ARM repeat"/>
    <property type="match status" value="2"/>
</dbReference>
<name>A0ABR1JX12_9AGAR</name>
<evidence type="ECO:0000256" key="2">
    <source>
        <dbReference type="ARBA" id="ARBA00004496"/>
    </source>
</evidence>
<evidence type="ECO:0000259" key="12">
    <source>
        <dbReference type="Pfam" id="PF23096"/>
    </source>
</evidence>
<dbReference type="InterPro" id="IPR011989">
    <property type="entry name" value="ARM-like"/>
</dbReference>
<dbReference type="PANTHER" id="PTHR32170:SF3">
    <property type="entry name" value="PROTEASOME ACTIVATOR COMPLEX SUBUNIT 4"/>
    <property type="match status" value="1"/>
</dbReference>
<dbReference type="InterPro" id="IPR016024">
    <property type="entry name" value="ARM-type_fold"/>
</dbReference>
<dbReference type="PANTHER" id="PTHR32170">
    <property type="entry name" value="PROTEASOME ACTIVATOR COMPLEX SUBUNIT 4"/>
    <property type="match status" value="1"/>
</dbReference>
<keyword evidence="14" id="KW-1185">Reference proteome</keyword>
<evidence type="ECO:0000256" key="8">
    <source>
        <dbReference type="ARBA" id="ARBA00023242"/>
    </source>
</evidence>
<keyword evidence="5" id="KW-0677">Repeat</keyword>
<reference evidence="13 14" key="1">
    <citation type="submission" date="2024-01" db="EMBL/GenBank/DDBJ databases">
        <title>A draft genome for the cacao thread blight pathogen Marasmiellus scandens.</title>
        <authorList>
            <person name="Baruah I.K."/>
            <person name="Leung J."/>
            <person name="Bukari Y."/>
            <person name="Amoako-Attah I."/>
            <person name="Meinhardt L.W."/>
            <person name="Bailey B.A."/>
            <person name="Cohen S.P."/>
        </authorList>
    </citation>
    <scope>NUCLEOTIDE SEQUENCE [LARGE SCALE GENOMIC DNA]</scope>
    <source>
        <strain evidence="13 14">GH-19</strain>
    </source>
</reference>
<dbReference type="Gene3D" id="1.25.10.10">
    <property type="entry name" value="Leucine-rich Repeat Variant"/>
    <property type="match status" value="1"/>
</dbReference>
<dbReference type="InterPro" id="IPR032430">
    <property type="entry name" value="Blm10_mid"/>
</dbReference>
<dbReference type="InterPro" id="IPR035309">
    <property type="entry name" value="PSME4"/>
</dbReference>
<dbReference type="GO" id="GO:0000502">
    <property type="term" value="C:proteasome complex"/>
    <property type="evidence" value="ECO:0007669"/>
    <property type="project" value="UniProtKB-KW"/>
</dbReference>
<feature type="region of interest" description="Disordered" evidence="9">
    <location>
        <begin position="267"/>
        <end position="288"/>
    </location>
</feature>